<dbReference type="OrthoDB" id="1833654at2759"/>
<evidence type="ECO:0000313" key="2">
    <source>
        <dbReference type="Proteomes" id="UP000237105"/>
    </source>
</evidence>
<dbReference type="InterPro" id="IPR017853">
    <property type="entry name" value="GH"/>
</dbReference>
<dbReference type="Gene3D" id="3.20.20.80">
    <property type="entry name" value="Glycosidases"/>
    <property type="match status" value="1"/>
</dbReference>
<sequence>MTFRPIYDVFPLTAFDIKNSVFLMDFRRMFDGFLLIQTPNTYRHKLFHIQIEAAYAALVKVGFLKIELIVSEKGWASHGDKSEVGANVRTQGLITII</sequence>
<reference evidence="2" key="1">
    <citation type="submission" date="2016-06" db="EMBL/GenBank/DDBJ databases">
        <title>Parallel loss of symbiosis genes in relatives of nitrogen-fixing non-legume Parasponia.</title>
        <authorList>
            <person name="Van Velzen R."/>
            <person name="Holmer R."/>
            <person name="Bu F."/>
            <person name="Rutten L."/>
            <person name="Van Zeijl A."/>
            <person name="Liu W."/>
            <person name="Santuari L."/>
            <person name="Cao Q."/>
            <person name="Sharma T."/>
            <person name="Shen D."/>
            <person name="Roswanjaya Y."/>
            <person name="Wardhani T."/>
            <person name="Kalhor M.S."/>
            <person name="Jansen J."/>
            <person name="Van den Hoogen J."/>
            <person name="Gungor B."/>
            <person name="Hartog M."/>
            <person name="Hontelez J."/>
            <person name="Verver J."/>
            <person name="Yang W.-C."/>
            <person name="Schijlen E."/>
            <person name="Repin R."/>
            <person name="Schilthuizen M."/>
            <person name="Schranz E."/>
            <person name="Heidstra R."/>
            <person name="Miyata K."/>
            <person name="Fedorova E."/>
            <person name="Kohlen W."/>
            <person name="Bisseling T."/>
            <person name="Smit S."/>
            <person name="Geurts R."/>
        </authorList>
    </citation>
    <scope>NUCLEOTIDE SEQUENCE [LARGE SCALE GENOMIC DNA]</scope>
    <source>
        <strain evidence="2">cv. WU1-14</strain>
    </source>
</reference>
<accession>A0A2P5BJW4</accession>
<dbReference type="SUPFAM" id="SSF51445">
    <property type="entry name" value="(Trans)glycosidases"/>
    <property type="match status" value="1"/>
</dbReference>
<dbReference type="EMBL" id="JXTB01000267">
    <property type="protein sequence ID" value="PON49080.1"/>
    <property type="molecule type" value="Genomic_DNA"/>
</dbReference>
<dbReference type="Proteomes" id="UP000237105">
    <property type="component" value="Unassembled WGS sequence"/>
</dbReference>
<name>A0A2P5BJW4_PARAD</name>
<proteinExistence type="predicted"/>
<dbReference type="STRING" id="3476.A0A2P5BJW4"/>
<keyword evidence="2" id="KW-1185">Reference proteome</keyword>
<protein>
    <submittedName>
        <fullName evidence="1">1,4-alpha-glucan-branching enzyme</fullName>
    </submittedName>
</protein>
<gene>
    <name evidence="1" type="ORF">PanWU01x14_232400</name>
</gene>
<dbReference type="AlphaFoldDB" id="A0A2P5BJW4"/>
<organism evidence="1 2">
    <name type="scientific">Parasponia andersonii</name>
    <name type="common">Sponia andersonii</name>
    <dbReference type="NCBI Taxonomy" id="3476"/>
    <lineage>
        <taxon>Eukaryota</taxon>
        <taxon>Viridiplantae</taxon>
        <taxon>Streptophyta</taxon>
        <taxon>Embryophyta</taxon>
        <taxon>Tracheophyta</taxon>
        <taxon>Spermatophyta</taxon>
        <taxon>Magnoliopsida</taxon>
        <taxon>eudicotyledons</taxon>
        <taxon>Gunneridae</taxon>
        <taxon>Pentapetalae</taxon>
        <taxon>rosids</taxon>
        <taxon>fabids</taxon>
        <taxon>Rosales</taxon>
        <taxon>Cannabaceae</taxon>
        <taxon>Parasponia</taxon>
    </lineage>
</organism>
<evidence type="ECO:0000313" key="1">
    <source>
        <dbReference type="EMBL" id="PON49080.1"/>
    </source>
</evidence>
<comment type="caution">
    <text evidence="1">The sequence shown here is derived from an EMBL/GenBank/DDBJ whole genome shotgun (WGS) entry which is preliminary data.</text>
</comment>